<proteinExistence type="predicted"/>
<evidence type="ECO:0000313" key="2">
    <source>
        <dbReference type="Proteomes" id="UP000636888"/>
    </source>
</evidence>
<name>A0A8J7JH18_9BACT</name>
<accession>A0A8J7JH18</accession>
<evidence type="ECO:0000313" key="1">
    <source>
        <dbReference type="EMBL" id="MBJ6726354.1"/>
    </source>
</evidence>
<dbReference type="AlphaFoldDB" id="A0A8J7JH18"/>
<gene>
    <name evidence="1" type="ORF">JFN93_16710</name>
</gene>
<reference evidence="1" key="1">
    <citation type="submission" date="2020-12" db="EMBL/GenBank/DDBJ databases">
        <title>Geomonas sp. Red875, isolated from river sediment.</title>
        <authorList>
            <person name="Xu Z."/>
            <person name="Zhang Z."/>
            <person name="Masuda Y."/>
            <person name="Itoh H."/>
            <person name="Senoo K."/>
        </authorList>
    </citation>
    <scope>NUCLEOTIDE SEQUENCE</scope>
    <source>
        <strain evidence="1">Red875</strain>
    </source>
</reference>
<comment type="caution">
    <text evidence="1">The sequence shown here is derived from an EMBL/GenBank/DDBJ whole genome shotgun (WGS) entry which is preliminary data.</text>
</comment>
<dbReference type="RefSeq" id="WP_199385258.1">
    <property type="nucleotide sequence ID" value="NZ_JAEMHM010000013.1"/>
</dbReference>
<sequence length="139" mass="15422">MLYILGDTSKTWEAVARILAAREKVDMVALYYPGTEIPPSPFLVAARFEDLEPVTTWDEDASATASARMHVNSQFLGSLAALSFDSFEGDLALYPPRTREWIACAIPHEKMVLVRDDQLLGPLREVGVPALDTAPDGWW</sequence>
<organism evidence="1 2">
    <name type="scientific">Geomesophilobacter sediminis</name>
    <dbReference type="NCBI Taxonomy" id="2798584"/>
    <lineage>
        <taxon>Bacteria</taxon>
        <taxon>Pseudomonadati</taxon>
        <taxon>Thermodesulfobacteriota</taxon>
        <taxon>Desulfuromonadia</taxon>
        <taxon>Geobacterales</taxon>
        <taxon>Geobacteraceae</taxon>
        <taxon>Geomesophilobacter</taxon>
    </lineage>
</organism>
<dbReference type="EMBL" id="JAEMHM010000013">
    <property type="protein sequence ID" value="MBJ6726354.1"/>
    <property type="molecule type" value="Genomic_DNA"/>
</dbReference>
<dbReference type="Proteomes" id="UP000636888">
    <property type="component" value="Unassembled WGS sequence"/>
</dbReference>
<keyword evidence="2" id="KW-1185">Reference proteome</keyword>
<protein>
    <submittedName>
        <fullName evidence="1">Uncharacterized protein</fullName>
    </submittedName>
</protein>